<evidence type="ECO:0000256" key="1">
    <source>
        <dbReference type="SAM" id="MobiDB-lite"/>
    </source>
</evidence>
<feature type="region of interest" description="Disordered" evidence="1">
    <location>
        <begin position="20"/>
        <end position="46"/>
    </location>
</feature>
<dbReference type="PIRSF" id="PIRSF012318">
    <property type="entry name" value="UCP012318"/>
    <property type="match status" value="1"/>
</dbReference>
<dbReference type="KEGG" id="hgn:E6W36_01185"/>
<accession>A0A4D7BZ12</accession>
<sequence>MSRRLARAWAEGRLTWRLDVAPPDRPAHPPEPALLPPHAMPKRGKAGSPRARIALIHALAHIEFTAIDLAWDLVARFGAGCPRAFADDWVRIAAEESLHFLWLSARLEMLGSRYGALPAHDGLWESAQATAGDLIARLSVVPLVLEARGLDVTPQTAERLRTAGDAISAGMLERIYRDEIGHVGAGVRWLHWACESANMTVDSAFERSVRLYFKGQIKPPFNVEARNLAGFSENLYQGLAS</sequence>
<dbReference type="Proteomes" id="UP000298714">
    <property type="component" value="Chromosome"/>
</dbReference>
<dbReference type="CDD" id="cd00657">
    <property type="entry name" value="Ferritin_like"/>
    <property type="match status" value="1"/>
</dbReference>
<reference evidence="3" key="1">
    <citation type="submission" date="2019-04" db="EMBL/GenBank/DDBJ databases">
        <title>Complete genome sequence of Sphingomonas sp. W1-2-3.</title>
        <authorList>
            <person name="Im W.T."/>
        </authorList>
    </citation>
    <scope>NUCLEOTIDE SEQUENCE [LARGE SCALE GENOMIC DNA]</scope>
    <source>
        <strain evidence="3">W1-2-3</strain>
    </source>
</reference>
<dbReference type="Pfam" id="PF04305">
    <property type="entry name" value="DUF455"/>
    <property type="match status" value="1"/>
</dbReference>
<organism evidence="2 3">
    <name type="scientific">Hankyongella ginsenosidimutans</name>
    <dbReference type="NCBI Taxonomy" id="1763828"/>
    <lineage>
        <taxon>Bacteria</taxon>
        <taxon>Pseudomonadati</taxon>
        <taxon>Pseudomonadota</taxon>
        <taxon>Alphaproteobacteria</taxon>
        <taxon>Sphingomonadales</taxon>
        <taxon>Sphingomonadaceae</taxon>
        <taxon>Hankyongella</taxon>
    </lineage>
</organism>
<evidence type="ECO:0000313" key="3">
    <source>
        <dbReference type="Proteomes" id="UP000298714"/>
    </source>
</evidence>
<gene>
    <name evidence="2" type="ORF">E6W36_01185</name>
</gene>
<evidence type="ECO:0000313" key="2">
    <source>
        <dbReference type="EMBL" id="QCI78744.1"/>
    </source>
</evidence>
<dbReference type="EMBL" id="CP039704">
    <property type="protein sequence ID" value="QCI78744.1"/>
    <property type="molecule type" value="Genomic_DNA"/>
</dbReference>
<name>A0A4D7BZ12_9SPHN</name>
<dbReference type="InterPro" id="IPR009078">
    <property type="entry name" value="Ferritin-like_SF"/>
</dbReference>
<proteinExistence type="predicted"/>
<dbReference type="InterPro" id="IPR011197">
    <property type="entry name" value="UCP012318"/>
</dbReference>
<feature type="compositionally biased region" description="Pro residues" evidence="1">
    <location>
        <begin position="29"/>
        <end position="39"/>
    </location>
</feature>
<dbReference type="InterPro" id="IPR007402">
    <property type="entry name" value="DUF455"/>
</dbReference>
<dbReference type="SUPFAM" id="SSF47240">
    <property type="entry name" value="Ferritin-like"/>
    <property type="match status" value="1"/>
</dbReference>
<dbReference type="AlphaFoldDB" id="A0A4D7BZ12"/>
<protein>
    <submittedName>
        <fullName evidence="2">Ferritin-like domain-containing protein</fullName>
    </submittedName>
</protein>
<keyword evidence="3" id="KW-1185">Reference proteome</keyword>
<dbReference type="PANTHER" id="PTHR42782:SF4">
    <property type="entry name" value="DUF455 DOMAIN-CONTAINING PROTEIN"/>
    <property type="match status" value="1"/>
</dbReference>
<dbReference type="PANTHER" id="PTHR42782">
    <property type="entry name" value="SI:CH73-314G15.3"/>
    <property type="match status" value="1"/>
</dbReference>